<sequence length="325" mass="35774">MSTDPIEKTTLGRTDLSVSKICFGTSSLGDMPGTYGYDVSEDRARETVRAIFSGPVNFLDTSRIYGLGRSEERIGDVIRERGGLPEGFVLSTKLDRDPQTNRFDASQARRSLEESLRALGLDRLDLLHLHDPEHADSLDVATGAQGALPELFRMREEGLVKAVGLAAGPVDVMMPLLRDWNFDAMITHNRFTLANRNAEAMISYAHSKGIAVLNAAPYAGGVLAKGSDSYRRYVYQEASDDVLDPIRRIEAICSKHGVPPGAVALQFSMRDERVTSTICGVSKPERVAQTLEWARWPVPQAVWDELASLSYSLDDPEASRQYNPG</sequence>
<dbReference type="RefSeq" id="WP_183452297.1">
    <property type="nucleotide sequence ID" value="NZ_JACHWB010000004.1"/>
</dbReference>
<dbReference type="Proteomes" id="UP000532010">
    <property type="component" value="Unassembled WGS sequence"/>
</dbReference>
<dbReference type="InterPro" id="IPR020471">
    <property type="entry name" value="AKR"/>
</dbReference>
<dbReference type="InterPro" id="IPR036812">
    <property type="entry name" value="NAD(P)_OxRdtase_dom_sf"/>
</dbReference>
<dbReference type="AlphaFoldDB" id="A0A7W4YXC7"/>
<dbReference type="SUPFAM" id="SSF51430">
    <property type="entry name" value="NAD(P)-linked oxidoreductase"/>
    <property type="match status" value="1"/>
</dbReference>
<reference evidence="2 3" key="1">
    <citation type="submission" date="2020-08" db="EMBL/GenBank/DDBJ databases">
        <title>The Agave Microbiome: Exploring the role of microbial communities in plant adaptations to desert environments.</title>
        <authorList>
            <person name="Partida-Martinez L.P."/>
        </authorList>
    </citation>
    <scope>NUCLEOTIDE SEQUENCE [LARGE SCALE GENOMIC DNA]</scope>
    <source>
        <strain evidence="2 3">AT3.9</strain>
    </source>
</reference>
<evidence type="ECO:0000313" key="2">
    <source>
        <dbReference type="EMBL" id="MBB3020375.1"/>
    </source>
</evidence>
<accession>A0A7W4YXC7</accession>
<dbReference type="Pfam" id="PF00248">
    <property type="entry name" value="Aldo_ket_red"/>
    <property type="match status" value="1"/>
</dbReference>
<evidence type="ECO:0000313" key="3">
    <source>
        <dbReference type="Proteomes" id="UP000532010"/>
    </source>
</evidence>
<dbReference type="Gene3D" id="3.20.20.100">
    <property type="entry name" value="NADP-dependent oxidoreductase domain"/>
    <property type="match status" value="1"/>
</dbReference>
<dbReference type="EC" id="1.1.1.122" evidence="2"/>
<keyword evidence="3" id="KW-1185">Reference proteome</keyword>
<dbReference type="PRINTS" id="PR00069">
    <property type="entry name" value="ALDKETRDTASE"/>
</dbReference>
<evidence type="ECO:0000259" key="1">
    <source>
        <dbReference type="Pfam" id="PF00248"/>
    </source>
</evidence>
<dbReference type="PANTHER" id="PTHR42686">
    <property type="entry name" value="GH17980P-RELATED"/>
    <property type="match status" value="1"/>
</dbReference>
<gene>
    <name evidence="2" type="ORF">FHR70_003456</name>
</gene>
<feature type="domain" description="NADP-dependent oxidoreductase" evidence="1">
    <location>
        <begin position="20"/>
        <end position="309"/>
    </location>
</feature>
<dbReference type="CDD" id="cd19090">
    <property type="entry name" value="AKR_AKR15A-like"/>
    <property type="match status" value="1"/>
</dbReference>
<protein>
    <submittedName>
        <fullName evidence="2">D-threo-aldose 1-dehydrogenase</fullName>
        <ecNumber evidence="2">1.1.1.122</ecNumber>
    </submittedName>
</protein>
<comment type="caution">
    <text evidence="2">The sequence shown here is derived from an EMBL/GenBank/DDBJ whole genome shotgun (WGS) entry which is preliminary data.</text>
</comment>
<dbReference type="GO" id="GO:0005829">
    <property type="term" value="C:cytosol"/>
    <property type="evidence" value="ECO:0007669"/>
    <property type="project" value="TreeGrafter"/>
</dbReference>
<dbReference type="PANTHER" id="PTHR42686:SF1">
    <property type="entry name" value="GH17980P-RELATED"/>
    <property type="match status" value="1"/>
</dbReference>
<dbReference type="EMBL" id="JACHWB010000004">
    <property type="protein sequence ID" value="MBB3020375.1"/>
    <property type="molecule type" value="Genomic_DNA"/>
</dbReference>
<organism evidence="2 3">
    <name type="scientific">Microvirga lupini</name>
    <dbReference type="NCBI Taxonomy" id="420324"/>
    <lineage>
        <taxon>Bacteria</taxon>
        <taxon>Pseudomonadati</taxon>
        <taxon>Pseudomonadota</taxon>
        <taxon>Alphaproteobacteria</taxon>
        <taxon>Hyphomicrobiales</taxon>
        <taxon>Methylobacteriaceae</taxon>
        <taxon>Microvirga</taxon>
    </lineage>
</organism>
<keyword evidence="2" id="KW-0560">Oxidoreductase</keyword>
<proteinExistence type="predicted"/>
<dbReference type="GO" id="GO:0047834">
    <property type="term" value="F:D-threo-aldose 1-dehydrogenase activity"/>
    <property type="evidence" value="ECO:0007669"/>
    <property type="project" value="UniProtKB-EC"/>
</dbReference>
<dbReference type="InterPro" id="IPR023210">
    <property type="entry name" value="NADP_OxRdtase_dom"/>
</dbReference>
<name>A0A7W4YXC7_9HYPH</name>